<dbReference type="PANTHER" id="PTHR31909">
    <property type="entry name" value="CHROMOSOME 20 ORF85 FAMILY MEMBER"/>
    <property type="match status" value="1"/>
</dbReference>
<proteinExistence type="predicted"/>
<evidence type="ECO:0000313" key="3">
    <source>
        <dbReference type="Proteomes" id="UP000261340"/>
    </source>
</evidence>
<dbReference type="AlphaFoldDB" id="A0A3Q0RT40"/>
<accession>A0A3Q0RT40</accession>
<dbReference type="Proteomes" id="UP000261340">
    <property type="component" value="Unplaced"/>
</dbReference>
<name>A0A3Q0RT40_AMPCI</name>
<reference evidence="2" key="1">
    <citation type="submission" date="2025-08" db="UniProtKB">
        <authorList>
            <consortium name="Ensembl"/>
        </authorList>
    </citation>
    <scope>IDENTIFICATION</scope>
</reference>
<sequence length="139" mass="15882">MDLKPITRASSAGYLCRIPGRAMGTRATTEGLSGTARCKGQAAHGDKDDPVKRDQFWREMVWRERRAALEWEENWDSSKEFYQTGFVKPEEPLPNYVSLFSDHVPNTANQIVGSRLYTPLGRELVRLDRLILWPAGRCK</sequence>
<dbReference type="PANTHER" id="PTHR31909:SF2">
    <property type="entry name" value="RIKEN CDNA 2410004P03 GENE"/>
    <property type="match status" value="1"/>
</dbReference>
<dbReference type="Pfam" id="PF14945">
    <property type="entry name" value="LLC1"/>
    <property type="match status" value="1"/>
</dbReference>
<organism evidence="2 3">
    <name type="scientific">Amphilophus citrinellus</name>
    <name type="common">Midas cichlid</name>
    <name type="synonym">Cichlasoma citrinellum</name>
    <dbReference type="NCBI Taxonomy" id="61819"/>
    <lineage>
        <taxon>Eukaryota</taxon>
        <taxon>Metazoa</taxon>
        <taxon>Chordata</taxon>
        <taxon>Craniata</taxon>
        <taxon>Vertebrata</taxon>
        <taxon>Euteleostomi</taxon>
        <taxon>Actinopterygii</taxon>
        <taxon>Neopterygii</taxon>
        <taxon>Teleostei</taxon>
        <taxon>Neoteleostei</taxon>
        <taxon>Acanthomorphata</taxon>
        <taxon>Ovalentaria</taxon>
        <taxon>Cichlomorphae</taxon>
        <taxon>Cichliformes</taxon>
        <taxon>Cichlidae</taxon>
        <taxon>New World cichlids</taxon>
        <taxon>Cichlasomatinae</taxon>
        <taxon>Heroini</taxon>
        <taxon>Amphilophus</taxon>
    </lineage>
</organism>
<dbReference type="OMA" id="DLDPQIH"/>
<dbReference type="GeneTree" id="ENSGT00940000177705"/>
<feature type="region of interest" description="Disordered" evidence="1">
    <location>
        <begin position="27"/>
        <end position="50"/>
    </location>
</feature>
<dbReference type="Ensembl" id="ENSACIT00000013951.1">
    <property type="protein sequence ID" value="ENSACIP00000013582.1"/>
    <property type="gene ID" value="ENSACIG00000010574.1"/>
</dbReference>
<evidence type="ECO:0000313" key="2">
    <source>
        <dbReference type="Ensembl" id="ENSACIP00000013582.1"/>
    </source>
</evidence>
<evidence type="ECO:0000256" key="1">
    <source>
        <dbReference type="SAM" id="MobiDB-lite"/>
    </source>
</evidence>
<dbReference type="InterPro" id="IPR020339">
    <property type="entry name" value="C20orf85-like"/>
</dbReference>
<protein>
    <submittedName>
        <fullName evidence="2">Uncharacterized protein</fullName>
    </submittedName>
</protein>
<reference evidence="2" key="2">
    <citation type="submission" date="2025-09" db="UniProtKB">
        <authorList>
            <consortium name="Ensembl"/>
        </authorList>
    </citation>
    <scope>IDENTIFICATION</scope>
</reference>
<keyword evidence="3" id="KW-1185">Reference proteome</keyword>